<keyword evidence="4 13" id="KW-0489">Methyltransferase</keyword>
<evidence type="ECO:0000256" key="5">
    <source>
        <dbReference type="ARBA" id="ARBA00022679"/>
    </source>
</evidence>
<proteinExistence type="inferred from homology"/>
<dbReference type="CDD" id="cd06445">
    <property type="entry name" value="ATase"/>
    <property type="match status" value="1"/>
</dbReference>
<dbReference type="GO" id="GO:0008270">
    <property type="term" value="F:zinc ion binding"/>
    <property type="evidence" value="ECO:0007669"/>
    <property type="project" value="InterPro"/>
</dbReference>
<dbReference type="STRING" id="500610.SAMN02799615_00309"/>
<feature type="domain" description="Methylated-DNA-[protein]-cysteine S-methyltransferase DNA binding" evidence="10">
    <location>
        <begin position="169"/>
        <end position="248"/>
    </location>
</feature>
<dbReference type="EMBL" id="FONH01000001">
    <property type="protein sequence ID" value="SFE08313.1"/>
    <property type="molecule type" value="Genomic_DNA"/>
</dbReference>
<dbReference type="InterPro" id="IPR036217">
    <property type="entry name" value="MethylDNA_cys_MeTrfase_DNAb"/>
</dbReference>
<dbReference type="NCBIfam" id="TIGR00589">
    <property type="entry name" value="ogt"/>
    <property type="match status" value="1"/>
</dbReference>
<evidence type="ECO:0000313" key="14">
    <source>
        <dbReference type="Proteomes" id="UP000199477"/>
    </source>
</evidence>
<evidence type="ECO:0000256" key="1">
    <source>
        <dbReference type="ARBA" id="ARBA00001286"/>
    </source>
</evidence>
<dbReference type="SUPFAM" id="SSF57884">
    <property type="entry name" value="Ada DNA repair protein, N-terminal domain (N-Ada 10)"/>
    <property type="match status" value="1"/>
</dbReference>
<dbReference type="Pfam" id="PF02870">
    <property type="entry name" value="Methyltransf_1N"/>
    <property type="match status" value="1"/>
</dbReference>
<evidence type="ECO:0000256" key="2">
    <source>
        <dbReference type="ARBA" id="ARBA00008711"/>
    </source>
</evidence>
<dbReference type="PROSITE" id="PS00374">
    <property type="entry name" value="MGMT"/>
    <property type="match status" value="1"/>
</dbReference>
<evidence type="ECO:0000313" key="13">
    <source>
        <dbReference type="EMBL" id="SFE08313.1"/>
    </source>
</evidence>
<dbReference type="GO" id="GO:0032259">
    <property type="term" value="P:methylation"/>
    <property type="evidence" value="ECO:0007669"/>
    <property type="project" value="UniProtKB-KW"/>
</dbReference>
<evidence type="ECO:0000256" key="7">
    <source>
        <dbReference type="ARBA" id="ARBA00023159"/>
    </source>
</evidence>
<dbReference type="FunFam" id="1.10.10.10:FF:000214">
    <property type="entry name" value="Methylated-DNA--protein-cysteine methyltransferase"/>
    <property type="match status" value="1"/>
</dbReference>
<evidence type="ECO:0000259" key="12">
    <source>
        <dbReference type="Pfam" id="PF02870"/>
    </source>
</evidence>
<dbReference type="InterPro" id="IPR008332">
    <property type="entry name" value="MethylG_MeTrfase_N"/>
</dbReference>
<evidence type="ECO:0000259" key="10">
    <source>
        <dbReference type="Pfam" id="PF01035"/>
    </source>
</evidence>
<keyword evidence="8" id="KW-0234">DNA repair</keyword>
<dbReference type="Pfam" id="PF01035">
    <property type="entry name" value="DNA_binding_1"/>
    <property type="match status" value="1"/>
</dbReference>
<dbReference type="Proteomes" id="UP000199477">
    <property type="component" value="Unassembled WGS sequence"/>
</dbReference>
<keyword evidence="14" id="KW-1185">Reference proteome</keyword>
<evidence type="ECO:0000256" key="9">
    <source>
        <dbReference type="ARBA" id="ARBA00049348"/>
    </source>
</evidence>
<dbReference type="AlphaFoldDB" id="A0A1I1XRB6"/>
<feature type="domain" description="Methylguanine DNA methyltransferase ribonuclease-like" evidence="12">
    <location>
        <begin position="88"/>
        <end position="143"/>
    </location>
</feature>
<organism evidence="13 14">
    <name type="scientific">Dyella marensis</name>
    <dbReference type="NCBI Taxonomy" id="500610"/>
    <lineage>
        <taxon>Bacteria</taxon>
        <taxon>Pseudomonadati</taxon>
        <taxon>Pseudomonadota</taxon>
        <taxon>Gammaproteobacteria</taxon>
        <taxon>Lysobacterales</taxon>
        <taxon>Rhodanobacteraceae</taxon>
        <taxon>Dyella</taxon>
    </lineage>
</organism>
<accession>A0A1I1XRB6</accession>
<comment type="catalytic activity">
    <reaction evidence="9">
        <text>a 6-O-methyl-2'-deoxyguanosine in DNA + L-cysteinyl-[protein] = S-methyl-L-cysteinyl-[protein] + a 2'-deoxyguanosine in DNA</text>
        <dbReference type="Rhea" id="RHEA:24000"/>
        <dbReference type="Rhea" id="RHEA-COMP:10131"/>
        <dbReference type="Rhea" id="RHEA-COMP:10132"/>
        <dbReference type="Rhea" id="RHEA-COMP:11367"/>
        <dbReference type="Rhea" id="RHEA-COMP:11368"/>
        <dbReference type="ChEBI" id="CHEBI:29950"/>
        <dbReference type="ChEBI" id="CHEBI:82612"/>
        <dbReference type="ChEBI" id="CHEBI:85445"/>
        <dbReference type="ChEBI" id="CHEBI:85448"/>
        <dbReference type="EC" id="2.1.1.63"/>
    </reaction>
</comment>
<dbReference type="PANTHER" id="PTHR10815:SF14">
    <property type="entry name" value="BIFUNCTIONAL TRANSCRIPTIONAL ACTIVATOR_DNA REPAIR ENZYME ADA"/>
    <property type="match status" value="1"/>
</dbReference>
<evidence type="ECO:0000256" key="3">
    <source>
        <dbReference type="ARBA" id="ARBA00011918"/>
    </source>
</evidence>
<dbReference type="SUPFAM" id="SSF46767">
    <property type="entry name" value="Methylated DNA-protein cysteine methyltransferase, C-terminal domain"/>
    <property type="match status" value="1"/>
</dbReference>
<dbReference type="GO" id="GO:0003677">
    <property type="term" value="F:DNA binding"/>
    <property type="evidence" value="ECO:0007669"/>
    <property type="project" value="InterPro"/>
</dbReference>
<evidence type="ECO:0000256" key="4">
    <source>
        <dbReference type="ARBA" id="ARBA00022603"/>
    </source>
</evidence>
<dbReference type="Gene3D" id="3.40.10.10">
    <property type="entry name" value="DNA Methylphosphotriester Repair Domain"/>
    <property type="match status" value="1"/>
</dbReference>
<reference evidence="14" key="1">
    <citation type="submission" date="2016-10" db="EMBL/GenBank/DDBJ databases">
        <authorList>
            <person name="Varghese N."/>
            <person name="Submissions S."/>
        </authorList>
    </citation>
    <scope>NUCLEOTIDE SEQUENCE [LARGE SCALE GENOMIC DNA]</scope>
    <source>
        <strain evidence="14">UNC178MFTsu3.1</strain>
    </source>
</reference>
<dbReference type="PANTHER" id="PTHR10815">
    <property type="entry name" value="METHYLATED-DNA--PROTEIN-CYSTEINE METHYLTRANSFERASE"/>
    <property type="match status" value="1"/>
</dbReference>
<feature type="domain" description="Ada DNA repair metal-binding" evidence="11">
    <location>
        <begin position="19"/>
        <end position="82"/>
    </location>
</feature>
<dbReference type="GO" id="GO:0006281">
    <property type="term" value="P:DNA repair"/>
    <property type="evidence" value="ECO:0007669"/>
    <property type="project" value="UniProtKB-KW"/>
</dbReference>
<dbReference type="InterPro" id="IPR014048">
    <property type="entry name" value="MethylDNA_cys_MeTrfase_DNA-bd"/>
</dbReference>
<name>A0A1I1XRB6_9GAMM</name>
<dbReference type="InterPro" id="IPR036631">
    <property type="entry name" value="MGMT_N_sf"/>
</dbReference>
<gene>
    <name evidence="13" type="ORF">SAMN02799615_00309</name>
</gene>
<keyword evidence="5 13" id="KW-0808">Transferase</keyword>
<dbReference type="GO" id="GO:0003908">
    <property type="term" value="F:methylated-DNA-[protein]-cysteine S-methyltransferase activity"/>
    <property type="evidence" value="ECO:0007669"/>
    <property type="project" value="UniProtKB-EC"/>
</dbReference>
<dbReference type="InterPro" id="IPR004026">
    <property type="entry name" value="Ada_DNA_repair_Zn-bd"/>
</dbReference>
<evidence type="ECO:0000256" key="6">
    <source>
        <dbReference type="ARBA" id="ARBA00022763"/>
    </source>
</evidence>
<keyword evidence="7" id="KW-0010">Activator</keyword>
<dbReference type="SUPFAM" id="SSF53155">
    <property type="entry name" value="Methylated DNA-protein cysteine methyltransferase domain"/>
    <property type="match status" value="1"/>
</dbReference>
<dbReference type="InterPro" id="IPR036388">
    <property type="entry name" value="WH-like_DNA-bd_sf"/>
</dbReference>
<dbReference type="Pfam" id="PF02805">
    <property type="entry name" value="Ada_Zn_binding"/>
    <property type="match status" value="1"/>
</dbReference>
<dbReference type="InterPro" id="IPR035451">
    <property type="entry name" value="Ada-like_dom_sf"/>
</dbReference>
<comment type="similarity">
    <text evidence="2">Belongs to the MGMT family.</text>
</comment>
<protein>
    <recommendedName>
        <fullName evidence="3">methylated-DNA--[protein]-cysteine S-methyltransferase</fullName>
        <ecNumber evidence="3">2.1.1.63</ecNumber>
    </recommendedName>
</protein>
<dbReference type="InterPro" id="IPR001497">
    <property type="entry name" value="MethylDNA_cys_MeTrfase_AS"/>
</dbReference>
<dbReference type="RefSeq" id="WP_081805092.1">
    <property type="nucleotide sequence ID" value="NZ_FONH01000001.1"/>
</dbReference>
<keyword evidence="6" id="KW-0227">DNA damage</keyword>
<evidence type="ECO:0000259" key="11">
    <source>
        <dbReference type="Pfam" id="PF02805"/>
    </source>
</evidence>
<dbReference type="Gene3D" id="1.10.10.10">
    <property type="entry name" value="Winged helix-like DNA-binding domain superfamily/Winged helix DNA-binding domain"/>
    <property type="match status" value="1"/>
</dbReference>
<dbReference type="Gene3D" id="3.30.160.70">
    <property type="entry name" value="Methylated DNA-protein cysteine methyltransferase domain"/>
    <property type="match status" value="1"/>
</dbReference>
<evidence type="ECO:0000256" key="8">
    <source>
        <dbReference type="ARBA" id="ARBA00023204"/>
    </source>
</evidence>
<sequence length="250" mass="27501">MNCAIKMKEHIDATLRDPRWTQMRNRDKSADGSFWYSVRTTGVYCKPSCAARPARPENVAFHHSREEAERAGFRPCARCHPERARETLRYGIGTSPLGLLLVAQSEHGVCAILFGENAKTLEADLHRRFPHTELSRDDAALAATLAQARALIEHPDTAFHATLDLRGTPFQRKVWAALRAIPAGGTASYKEVALRIGMPEASRAVAQACGANALAVAVPCHRVIRGDGALSGYRWGVERKRALLAREARA</sequence>
<comment type="catalytic activity">
    <reaction evidence="1">
        <text>a 4-O-methyl-thymidine in DNA + L-cysteinyl-[protein] = a thymidine in DNA + S-methyl-L-cysteinyl-[protein]</text>
        <dbReference type="Rhea" id="RHEA:53428"/>
        <dbReference type="Rhea" id="RHEA-COMP:10131"/>
        <dbReference type="Rhea" id="RHEA-COMP:10132"/>
        <dbReference type="Rhea" id="RHEA-COMP:13555"/>
        <dbReference type="Rhea" id="RHEA-COMP:13556"/>
        <dbReference type="ChEBI" id="CHEBI:29950"/>
        <dbReference type="ChEBI" id="CHEBI:82612"/>
        <dbReference type="ChEBI" id="CHEBI:137386"/>
        <dbReference type="ChEBI" id="CHEBI:137387"/>
        <dbReference type="EC" id="2.1.1.63"/>
    </reaction>
</comment>
<dbReference type="GO" id="GO:0006355">
    <property type="term" value="P:regulation of DNA-templated transcription"/>
    <property type="evidence" value="ECO:0007669"/>
    <property type="project" value="InterPro"/>
</dbReference>
<dbReference type="EC" id="2.1.1.63" evidence="3"/>